<keyword evidence="2" id="KW-0472">Membrane</keyword>
<dbReference type="EMBL" id="JPOS01000083">
    <property type="protein sequence ID" value="KGE85824.1"/>
    <property type="molecule type" value="Genomic_DNA"/>
</dbReference>
<feature type="transmembrane region" description="Helical" evidence="2">
    <location>
        <begin position="12"/>
        <end position="31"/>
    </location>
</feature>
<organism evidence="3 4">
    <name type="scientific">Phaeodactylibacter xiamenensis</name>
    <dbReference type="NCBI Taxonomy" id="1524460"/>
    <lineage>
        <taxon>Bacteria</taxon>
        <taxon>Pseudomonadati</taxon>
        <taxon>Bacteroidota</taxon>
        <taxon>Saprospiria</taxon>
        <taxon>Saprospirales</taxon>
        <taxon>Haliscomenobacteraceae</taxon>
        <taxon>Phaeodactylibacter</taxon>
    </lineage>
</organism>
<protein>
    <submittedName>
        <fullName evidence="3">Uncharacterized protein</fullName>
    </submittedName>
</protein>
<dbReference type="AlphaFoldDB" id="A0A098S0I5"/>
<name>A0A098S0I5_9BACT</name>
<evidence type="ECO:0000313" key="3">
    <source>
        <dbReference type="EMBL" id="KGE85824.1"/>
    </source>
</evidence>
<evidence type="ECO:0000313" key="4">
    <source>
        <dbReference type="Proteomes" id="UP000029736"/>
    </source>
</evidence>
<keyword evidence="2" id="KW-0812">Transmembrane</keyword>
<evidence type="ECO:0000256" key="2">
    <source>
        <dbReference type="SAM" id="Phobius"/>
    </source>
</evidence>
<comment type="caution">
    <text evidence="3">The sequence shown here is derived from an EMBL/GenBank/DDBJ whole genome shotgun (WGS) entry which is preliminary data.</text>
</comment>
<accession>A0A098S0I5</accession>
<reference evidence="3 4" key="1">
    <citation type="journal article" date="2014" name="Int. J. Syst. Evol. Microbiol.">
        <title>Phaeodactylibacter xiamenensis gen. nov., sp. nov., a member of the family Saprospiraceae isolated from the marine alga Phaeodactylum tricornutum.</title>
        <authorList>
            <person name="Chen Z.Jr."/>
            <person name="Lei X."/>
            <person name="Lai Q."/>
            <person name="Li Y."/>
            <person name="Zhang B."/>
            <person name="Zhang J."/>
            <person name="Zhang H."/>
            <person name="Yang L."/>
            <person name="Zheng W."/>
            <person name="Tian Y."/>
            <person name="Yu Z."/>
            <person name="Xu H.Jr."/>
            <person name="Zheng T."/>
        </authorList>
    </citation>
    <scope>NUCLEOTIDE SEQUENCE [LARGE SCALE GENOMIC DNA]</scope>
    <source>
        <strain evidence="3 4">KD52</strain>
    </source>
</reference>
<gene>
    <name evidence="3" type="ORF">IX84_24640</name>
</gene>
<keyword evidence="1" id="KW-0175">Coiled coil</keyword>
<dbReference type="OrthoDB" id="1495937at2"/>
<evidence type="ECO:0000256" key="1">
    <source>
        <dbReference type="SAM" id="Coils"/>
    </source>
</evidence>
<keyword evidence="4" id="KW-1185">Reference proteome</keyword>
<feature type="coiled-coil region" evidence="1">
    <location>
        <begin position="38"/>
        <end position="140"/>
    </location>
</feature>
<proteinExistence type="predicted"/>
<dbReference type="RefSeq" id="WP_044226635.1">
    <property type="nucleotide sequence ID" value="NZ_JBKAGJ010000002.1"/>
</dbReference>
<dbReference type="STRING" id="1524460.IX84_24640"/>
<dbReference type="Proteomes" id="UP000029736">
    <property type="component" value="Unassembled WGS sequence"/>
</dbReference>
<keyword evidence="2" id="KW-1133">Transmembrane helix</keyword>
<sequence length="277" mass="31698">MKRRDLNIFSVSFLDLLSGALAAVIILFIVVPKMTVEEKAAVETMEELELEAEKLEEMVEQLENSVDSSVFQQILQQVAVMQNALAQSRAEVAEMSVQLERSQRQVENLEQDVERLESSLEAYRRSAEEANQRAEEYSKLFGIEAALAIVFQWEENMDIDLFLYSYEYDDWCSYHADDQPFASLLKDIQEATDESYEMIYQKEIVPGKYDLYINIYDNKTAGTIANPSGYIIMFPGTDEEARLDLGQLRLTYQSGSNSEYSNATLVRTFTITENSIN</sequence>